<protein>
    <recommendedName>
        <fullName evidence="1">AB hydrolase-1 domain-containing protein</fullName>
    </recommendedName>
</protein>
<reference evidence="3" key="1">
    <citation type="submission" date="2016-10" db="EMBL/GenBank/DDBJ databases">
        <authorList>
            <person name="Varghese N."/>
            <person name="Submissions S."/>
        </authorList>
    </citation>
    <scope>NUCLEOTIDE SEQUENCE [LARGE SCALE GENOMIC DNA]</scope>
    <source>
        <strain evidence="3">DSM 29303</strain>
    </source>
</reference>
<dbReference type="SUPFAM" id="SSF53474">
    <property type="entry name" value="alpha/beta-Hydrolases"/>
    <property type="match status" value="1"/>
</dbReference>
<sequence>MALVRIDSGAPVPAELWRRAEALPPDRPVVVMIHGYRFTPSVPGRSPHHHILSLTPNPGARRALSWPAALGFSAEGSEGLGVALGWDSCGGLRAVHGRAAEVGAELAALIDRLALAARRPVALIGHSLGARVALAALGRAAPGAVGRVVLLAAAELRPRAEAAIASPAGMLAEVVNVTSRENDPFDLALELILSAGRHRALGFGLGQPRRNWVDLQIDDAATLESLGRLGFAIDPRASRACHWSPYLRAGLFDLWRCVLCTPAALPLPLLAAAGPARPARRWSRLVAPQRGVPSSPAFSSGISA</sequence>
<feature type="domain" description="AB hydrolase-1" evidence="1">
    <location>
        <begin position="114"/>
        <end position="201"/>
    </location>
</feature>
<keyword evidence="3" id="KW-1185">Reference proteome</keyword>
<evidence type="ECO:0000313" key="2">
    <source>
        <dbReference type="EMBL" id="SDX21264.1"/>
    </source>
</evidence>
<organism evidence="2 3">
    <name type="scientific">Paracoccus sanguinis</name>
    <dbReference type="NCBI Taxonomy" id="1545044"/>
    <lineage>
        <taxon>Bacteria</taxon>
        <taxon>Pseudomonadati</taxon>
        <taxon>Pseudomonadota</taxon>
        <taxon>Alphaproteobacteria</taxon>
        <taxon>Rhodobacterales</taxon>
        <taxon>Paracoccaceae</taxon>
        <taxon>Paracoccus</taxon>
    </lineage>
</organism>
<dbReference type="InterPro" id="IPR029058">
    <property type="entry name" value="AB_hydrolase_fold"/>
</dbReference>
<dbReference type="AlphaFoldDB" id="A0A1H2ZWL9"/>
<proteinExistence type="predicted"/>
<dbReference type="Gene3D" id="3.40.50.1820">
    <property type="entry name" value="alpha/beta hydrolase"/>
    <property type="match status" value="1"/>
</dbReference>
<dbReference type="EMBL" id="FNNA01000003">
    <property type="protein sequence ID" value="SDX21264.1"/>
    <property type="molecule type" value="Genomic_DNA"/>
</dbReference>
<dbReference type="Pfam" id="PF00561">
    <property type="entry name" value="Abhydrolase_1"/>
    <property type="match status" value="1"/>
</dbReference>
<dbReference type="InterPro" id="IPR000073">
    <property type="entry name" value="AB_hydrolase_1"/>
</dbReference>
<dbReference type="RefSeq" id="WP_036732941.1">
    <property type="nucleotide sequence ID" value="NZ_FNNA01000003.1"/>
</dbReference>
<dbReference type="Proteomes" id="UP000182944">
    <property type="component" value="Unassembled WGS sequence"/>
</dbReference>
<name>A0A1H2ZWL9_9RHOB</name>
<evidence type="ECO:0000259" key="1">
    <source>
        <dbReference type="Pfam" id="PF00561"/>
    </source>
</evidence>
<dbReference type="STRING" id="1545044.SAMN05444276_103239"/>
<accession>A0A1H2ZWL9</accession>
<evidence type="ECO:0000313" key="3">
    <source>
        <dbReference type="Proteomes" id="UP000182944"/>
    </source>
</evidence>
<gene>
    <name evidence="2" type="ORF">SAMN05444276_103239</name>
</gene>